<accession>A0A445BUH3</accession>
<dbReference type="GO" id="GO:0008270">
    <property type="term" value="F:zinc ion binding"/>
    <property type="evidence" value="ECO:0007669"/>
    <property type="project" value="UniProtKB-KW"/>
</dbReference>
<proteinExistence type="predicted"/>
<feature type="compositionally biased region" description="Acidic residues" evidence="2">
    <location>
        <begin position="15"/>
        <end position="35"/>
    </location>
</feature>
<keyword evidence="1" id="KW-0862">Zinc</keyword>
<gene>
    <name evidence="4" type="ORF">Ahy_A08g038813</name>
</gene>
<dbReference type="Pfam" id="PF10551">
    <property type="entry name" value="MULE"/>
    <property type="match status" value="1"/>
</dbReference>
<evidence type="ECO:0000259" key="3">
    <source>
        <dbReference type="PROSITE" id="PS50966"/>
    </source>
</evidence>
<feature type="region of interest" description="Disordered" evidence="2">
    <location>
        <begin position="1"/>
        <end position="71"/>
    </location>
</feature>
<feature type="compositionally biased region" description="Acidic residues" evidence="2">
    <location>
        <begin position="49"/>
        <end position="60"/>
    </location>
</feature>
<reference evidence="4 5" key="1">
    <citation type="submission" date="2019-01" db="EMBL/GenBank/DDBJ databases">
        <title>Sequencing of cultivated peanut Arachis hypogaea provides insights into genome evolution and oil improvement.</title>
        <authorList>
            <person name="Chen X."/>
        </authorList>
    </citation>
    <scope>NUCLEOTIDE SEQUENCE [LARGE SCALE GENOMIC DNA]</scope>
    <source>
        <strain evidence="5">cv. Fuhuasheng</strain>
        <tissue evidence="4">Leaves</tissue>
    </source>
</reference>
<dbReference type="InterPro" id="IPR018289">
    <property type="entry name" value="MULE_transposase_dom"/>
</dbReference>
<feature type="region of interest" description="Disordered" evidence="2">
    <location>
        <begin position="657"/>
        <end position="696"/>
    </location>
</feature>
<dbReference type="Proteomes" id="UP000289738">
    <property type="component" value="Chromosome A08"/>
</dbReference>
<sequence>MASPSPSMERRVAGDEDTIGGLESDEYDLQEDETENDHPVEGERSAGMESDENDFQEDDTEHDRHAEADVDNGDAVELEDALDGAGGMSENYAEDEFYAVDSGKSIGWIDFLNLSTEDVLRFNFADVDIAFEFYQQYAKHHGFGARRSRSEKLGEVRIRQEFVCHRQGFRSPKFYSMPNRQKRPRAETRCGCPARMLLRMDDESGCWHVAFFSDAHNHHVLELRFSSMLPGHRRMSEADIEQMNDMRKGGIGVSRIHGFMASLVGGYHNVPYTTRDMHNVNAKQRREGGLDAESCLRYLRECKANDPALYYKEVVDGEGVFGDVVAFDAIYKKNVYLSPLVVFSGVNHHNQTVVFAAALVADEKEETYVWLLQQLQTSMKGKAPVSIITDGDRQMKSAIEQVFPEAHHRLYAWHLLRNATSNIGKPKFTRMFRDCMLGDYEFRTFQRKWFEMIEKFGVADKRWVQDMYERRHSWATAHIRGKFFAGFRTTSRCEGLHAVISRYVKSRYSYTEFLRHFHRCLMFVRAKEVEADFECTKGDPVMTTNLKQLERSAADNYTRAIFYLFVPILDRACAMRVVDSEDNGSYFIHTVSRYGTPGKEWRVVATSDTREVRCTCMRMECFGVPYEHIIAVLVLNNVHEIPRSLILPRWTKDHFENEDAGNTSFPHEGPPIEGGRPPARNPPRRNTKGNSAHGGKKTQRCRLCWEVGHNRTTCSERRTMEPSSSVAEDIDSMDTDMVYDNLSGDLYATAEIPSFQCSDSDTQAGFANSNFAGTKTSGPVMSLAD</sequence>
<comment type="caution">
    <text evidence="4">The sequence shown here is derived from an EMBL/GenBank/DDBJ whole genome shotgun (WGS) entry which is preliminary data.</text>
</comment>
<dbReference type="Pfam" id="PF03101">
    <property type="entry name" value="FAR1"/>
    <property type="match status" value="1"/>
</dbReference>
<evidence type="ECO:0000313" key="5">
    <source>
        <dbReference type="Proteomes" id="UP000289738"/>
    </source>
</evidence>
<dbReference type="STRING" id="3818.A0A445BUH3"/>
<organism evidence="4 5">
    <name type="scientific">Arachis hypogaea</name>
    <name type="common">Peanut</name>
    <dbReference type="NCBI Taxonomy" id="3818"/>
    <lineage>
        <taxon>Eukaryota</taxon>
        <taxon>Viridiplantae</taxon>
        <taxon>Streptophyta</taxon>
        <taxon>Embryophyta</taxon>
        <taxon>Tracheophyta</taxon>
        <taxon>Spermatophyta</taxon>
        <taxon>Magnoliopsida</taxon>
        <taxon>eudicotyledons</taxon>
        <taxon>Gunneridae</taxon>
        <taxon>Pentapetalae</taxon>
        <taxon>rosids</taxon>
        <taxon>fabids</taxon>
        <taxon>Fabales</taxon>
        <taxon>Fabaceae</taxon>
        <taxon>Papilionoideae</taxon>
        <taxon>50 kb inversion clade</taxon>
        <taxon>dalbergioids sensu lato</taxon>
        <taxon>Dalbergieae</taxon>
        <taxon>Pterocarpus clade</taxon>
        <taxon>Arachis</taxon>
    </lineage>
</organism>
<dbReference type="InterPro" id="IPR004330">
    <property type="entry name" value="FAR1_DNA_bnd_dom"/>
</dbReference>
<dbReference type="PROSITE" id="PS50966">
    <property type="entry name" value="ZF_SWIM"/>
    <property type="match status" value="1"/>
</dbReference>
<name>A0A445BUH3_ARAHY</name>
<feature type="compositionally biased region" description="Basic and acidic residues" evidence="2">
    <location>
        <begin position="36"/>
        <end position="46"/>
    </location>
</feature>
<protein>
    <recommendedName>
        <fullName evidence="3">SWIM-type domain-containing protein</fullName>
    </recommendedName>
</protein>
<feature type="domain" description="SWIM-type" evidence="3">
    <location>
        <begin position="601"/>
        <end position="637"/>
    </location>
</feature>
<dbReference type="PANTHER" id="PTHR47718:SF15">
    <property type="entry name" value="PROTEIN FAR1-RELATED SEQUENCE 5-LIKE"/>
    <property type="match status" value="1"/>
</dbReference>
<evidence type="ECO:0000313" key="4">
    <source>
        <dbReference type="EMBL" id="RYR42347.1"/>
    </source>
</evidence>
<dbReference type="PANTHER" id="PTHR47718">
    <property type="entry name" value="OS01G0519700 PROTEIN"/>
    <property type="match status" value="1"/>
</dbReference>
<keyword evidence="1" id="KW-0863">Zinc-finger</keyword>
<dbReference type="EMBL" id="SDMP01000008">
    <property type="protein sequence ID" value="RYR42347.1"/>
    <property type="molecule type" value="Genomic_DNA"/>
</dbReference>
<evidence type="ECO:0000256" key="1">
    <source>
        <dbReference type="PROSITE-ProRule" id="PRU00325"/>
    </source>
</evidence>
<evidence type="ECO:0000256" key="2">
    <source>
        <dbReference type="SAM" id="MobiDB-lite"/>
    </source>
</evidence>
<dbReference type="AlphaFoldDB" id="A0A445BUH3"/>
<keyword evidence="5" id="KW-1185">Reference proteome</keyword>
<dbReference type="InterPro" id="IPR007527">
    <property type="entry name" value="Znf_SWIM"/>
</dbReference>
<keyword evidence="1" id="KW-0479">Metal-binding</keyword>